<evidence type="ECO:0000256" key="7">
    <source>
        <dbReference type="ARBA" id="ARBA00022968"/>
    </source>
</evidence>
<dbReference type="AlphaFoldDB" id="A0A8H7SEK1"/>
<keyword evidence="7" id="KW-0735">Signal-anchor</keyword>
<comment type="subcellular location">
    <subcellularLocation>
        <location evidence="11">Endomembrane system</location>
        <topology evidence="11">Single-pass membrane protein</topology>
    </subcellularLocation>
    <subcellularLocation>
        <location evidence="12">Golgi apparatus</location>
        <location evidence="12">Golgi stack membrane</location>
        <topology evidence="12">Single-pass type II membrane protein</topology>
    </subcellularLocation>
    <subcellularLocation>
        <location evidence="1">Membrane</location>
        <topology evidence="1">Single-pass type II membrane protein</topology>
    </subcellularLocation>
</comment>
<keyword evidence="4 12" id="KW-0328">Glycosyltransferase</keyword>
<evidence type="ECO:0000256" key="1">
    <source>
        <dbReference type="ARBA" id="ARBA00004606"/>
    </source>
</evidence>
<keyword evidence="12" id="KW-0333">Golgi apparatus</keyword>
<evidence type="ECO:0000313" key="16">
    <source>
        <dbReference type="Proteomes" id="UP000646827"/>
    </source>
</evidence>
<dbReference type="GO" id="GO:0032580">
    <property type="term" value="C:Golgi cisterna membrane"/>
    <property type="evidence" value="ECO:0007669"/>
    <property type="project" value="UniProtKB-SubCell"/>
</dbReference>
<evidence type="ECO:0000256" key="9">
    <source>
        <dbReference type="ARBA" id="ARBA00023136"/>
    </source>
</evidence>
<dbReference type="InterPro" id="IPR055270">
    <property type="entry name" value="Glyco_tran_10_C"/>
</dbReference>
<keyword evidence="5 12" id="KW-0808">Transferase</keyword>
<dbReference type="EC" id="2.4.1.-" evidence="12"/>
<keyword evidence="9 12" id="KW-0472">Membrane</keyword>
<feature type="transmembrane region" description="Helical" evidence="12">
    <location>
        <begin position="409"/>
        <end position="430"/>
    </location>
</feature>
<feature type="domain" description="Fucosyltransferase N-terminal" evidence="14">
    <location>
        <begin position="10"/>
        <end position="125"/>
    </location>
</feature>
<evidence type="ECO:0000256" key="12">
    <source>
        <dbReference type="RuleBase" id="RU003832"/>
    </source>
</evidence>
<evidence type="ECO:0000256" key="2">
    <source>
        <dbReference type="ARBA" id="ARBA00004922"/>
    </source>
</evidence>
<sequence>MATSTLSPMHIVFWTRWFNSIMFDGNDKIFSNDDCPVPNDYKVESLENWCTITPSLEHNDTAAAIVFHAADYYPSQVPERKKNQPWILETQESPHTAPFRMDSEKMKVFDYLASYHLKSAFLFSYYSPAIMDVANRPLPMNFMTLQKKKHKAPIVWIARNCDATSGRQHYVEQLMKYIDIDSYGDCLRSQKFPKGKDRMQLMSEYKFYLAIENANCDDYVTEKLFDTFSVSTVPIVDGPNSYQGFIPDKNSVIRMDAFPDPRDLADYINYLDSNDSAYLEHLSFRKNALDIPARERLDPDFVNNWSDPSYHNIRSSWCSICRGILPWWQARQNDTTAKAEGITPAIDDSLILVDKSCMEGGKWDYAKDGPPFKPDWKKSTHPLKLLHEHKSAMEEFISQEHSDAQTAHIVWTIELILGTLFMVFVAFIVLRGRFLSNQRTRKSEIPMS</sequence>
<keyword evidence="10" id="KW-0325">Glycoprotein</keyword>
<evidence type="ECO:0000256" key="4">
    <source>
        <dbReference type="ARBA" id="ARBA00022676"/>
    </source>
</evidence>
<dbReference type="InterPro" id="IPR001503">
    <property type="entry name" value="Glyco_trans_10"/>
</dbReference>
<keyword evidence="6 12" id="KW-0812">Transmembrane</keyword>
<dbReference type="InterPro" id="IPR038577">
    <property type="entry name" value="GT10-like_C_sf"/>
</dbReference>
<comment type="pathway">
    <text evidence="2">Protein modification; protein glycosylation.</text>
</comment>
<evidence type="ECO:0000313" key="15">
    <source>
        <dbReference type="EMBL" id="KAG2226846.1"/>
    </source>
</evidence>
<accession>A0A8H7SEK1</accession>
<comment type="similarity">
    <text evidence="3 12">Belongs to the glycosyltransferase 10 family.</text>
</comment>
<evidence type="ECO:0000259" key="14">
    <source>
        <dbReference type="Pfam" id="PF17039"/>
    </source>
</evidence>
<dbReference type="OrthoDB" id="427096at2759"/>
<evidence type="ECO:0000256" key="3">
    <source>
        <dbReference type="ARBA" id="ARBA00008919"/>
    </source>
</evidence>
<evidence type="ECO:0000256" key="5">
    <source>
        <dbReference type="ARBA" id="ARBA00022679"/>
    </source>
</evidence>
<evidence type="ECO:0000256" key="6">
    <source>
        <dbReference type="ARBA" id="ARBA00022692"/>
    </source>
</evidence>
<dbReference type="FunFam" id="3.40.50.11660:FF:000002">
    <property type="entry name" value="Alpha-(1,3)-fucosyltransferase"/>
    <property type="match status" value="1"/>
</dbReference>
<reference evidence="15 16" key="1">
    <citation type="submission" date="2020-12" db="EMBL/GenBank/DDBJ databases">
        <title>Metabolic potential, ecology and presence of endohyphal bacteria is reflected in genomic diversity of Mucoromycotina.</title>
        <authorList>
            <person name="Muszewska A."/>
            <person name="Okrasinska A."/>
            <person name="Steczkiewicz K."/>
            <person name="Drgas O."/>
            <person name="Orlowska M."/>
            <person name="Perlinska-Lenart U."/>
            <person name="Aleksandrzak-Piekarczyk T."/>
            <person name="Szatraj K."/>
            <person name="Zielenkiewicz U."/>
            <person name="Pilsyk S."/>
            <person name="Malc E."/>
            <person name="Mieczkowski P."/>
            <person name="Kruszewska J.S."/>
            <person name="Biernat P."/>
            <person name="Pawlowska J."/>
        </authorList>
    </citation>
    <scope>NUCLEOTIDE SEQUENCE [LARGE SCALE GENOMIC DNA]</scope>
    <source>
        <strain evidence="15 16">CBS 142.35</strain>
    </source>
</reference>
<name>A0A8H7SEK1_9FUNG</name>
<comment type="caution">
    <text evidence="15">The sequence shown here is derived from an EMBL/GenBank/DDBJ whole genome shotgun (WGS) entry which is preliminary data.</text>
</comment>
<gene>
    <name evidence="15" type="ORF">INT45_005811</name>
</gene>
<protein>
    <recommendedName>
        <fullName evidence="12">Fucosyltransferase</fullName>
        <ecNumber evidence="12">2.4.1.-</ecNumber>
    </recommendedName>
</protein>
<evidence type="ECO:0000256" key="10">
    <source>
        <dbReference type="ARBA" id="ARBA00023180"/>
    </source>
</evidence>
<dbReference type="UniPathway" id="UPA00378"/>
<proteinExistence type="inferred from homology"/>
<dbReference type="Proteomes" id="UP000646827">
    <property type="component" value="Unassembled WGS sequence"/>
</dbReference>
<dbReference type="SUPFAM" id="SSF53756">
    <property type="entry name" value="UDP-Glycosyltransferase/glycogen phosphorylase"/>
    <property type="match status" value="1"/>
</dbReference>
<evidence type="ECO:0000256" key="8">
    <source>
        <dbReference type="ARBA" id="ARBA00022989"/>
    </source>
</evidence>
<organism evidence="15 16">
    <name type="scientific">Circinella minor</name>
    <dbReference type="NCBI Taxonomy" id="1195481"/>
    <lineage>
        <taxon>Eukaryota</taxon>
        <taxon>Fungi</taxon>
        <taxon>Fungi incertae sedis</taxon>
        <taxon>Mucoromycota</taxon>
        <taxon>Mucoromycotina</taxon>
        <taxon>Mucoromycetes</taxon>
        <taxon>Mucorales</taxon>
        <taxon>Lichtheimiaceae</taxon>
        <taxon>Circinella</taxon>
    </lineage>
</organism>
<dbReference type="Pfam" id="PF00852">
    <property type="entry name" value="Glyco_transf_10"/>
    <property type="match status" value="1"/>
</dbReference>
<dbReference type="PANTHER" id="PTHR11929:SF194">
    <property type="entry name" value="ALPHA-(1,3)-FUCOSYLTRANSFERASE 10"/>
    <property type="match status" value="1"/>
</dbReference>
<feature type="non-terminal residue" evidence="15">
    <location>
        <position position="1"/>
    </location>
</feature>
<dbReference type="Gene3D" id="3.40.50.11660">
    <property type="entry name" value="Glycosyl transferase family 10, C-terminal domain"/>
    <property type="match status" value="1"/>
</dbReference>
<dbReference type="EMBL" id="JAEPRB010000013">
    <property type="protein sequence ID" value="KAG2226846.1"/>
    <property type="molecule type" value="Genomic_DNA"/>
</dbReference>
<dbReference type="PANTHER" id="PTHR11929">
    <property type="entry name" value="ALPHA- 1,3 -FUCOSYLTRANSFERASE"/>
    <property type="match status" value="1"/>
</dbReference>
<dbReference type="Pfam" id="PF17039">
    <property type="entry name" value="Glyco_tran_10_N"/>
    <property type="match status" value="1"/>
</dbReference>
<evidence type="ECO:0000259" key="13">
    <source>
        <dbReference type="Pfam" id="PF00852"/>
    </source>
</evidence>
<dbReference type="InterPro" id="IPR031481">
    <property type="entry name" value="Glyco_tran_10_N"/>
</dbReference>
<keyword evidence="8 12" id="KW-1133">Transmembrane helix</keyword>
<dbReference type="GO" id="GO:0046920">
    <property type="term" value="F:alpha-(1-&gt;3)-fucosyltransferase activity"/>
    <property type="evidence" value="ECO:0007669"/>
    <property type="project" value="TreeGrafter"/>
</dbReference>
<feature type="domain" description="Fucosyltransferase C-terminal" evidence="13">
    <location>
        <begin position="149"/>
        <end position="323"/>
    </location>
</feature>
<evidence type="ECO:0000256" key="11">
    <source>
        <dbReference type="ARBA" id="ARBA00037847"/>
    </source>
</evidence>
<keyword evidence="16" id="KW-1185">Reference proteome</keyword>